<keyword evidence="3" id="KW-0966">Cell projection</keyword>
<gene>
    <name evidence="3" type="ORF">ACFQ4A_01455</name>
</gene>
<dbReference type="Pfam" id="PF02120">
    <property type="entry name" value="Flg_hook"/>
    <property type="match status" value="1"/>
</dbReference>
<dbReference type="Gene3D" id="3.30.750.140">
    <property type="match status" value="1"/>
</dbReference>
<evidence type="ECO:0000256" key="1">
    <source>
        <dbReference type="SAM" id="MobiDB-lite"/>
    </source>
</evidence>
<name>A0ABW3ZPR0_9BACI</name>
<feature type="compositionally biased region" description="Basic and acidic residues" evidence="1">
    <location>
        <begin position="418"/>
        <end position="431"/>
    </location>
</feature>
<protein>
    <submittedName>
        <fullName evidence="3">Flagellar hook-length control protein FliK</fullName>
    </submittedName>
</protein>
<accession>A0ABW3ZPR0</accession>
<dbReference type="CDD" id="cd17470">
    <property type="entry name" value="T3SS_Flik_C"/>
    <property type="match status" value="1"/>
</dbReference>
<feature type="domain" description="Flagellar hook-length control protein-like C-terminal" evidence="2">
    <location>
        <begin position="339"/>
        <end position="417"/>
    </location>
</feature>
<comment type="caution">
    <text evidence="3">The sequence shown here is derived from an EMBL/GenBank/DDBJ whole genome shotgun (WGS) entry which is preliminary data.</text>
</comment>
<proteinExistence type="predicted"/>
<organism evidence="3 4">
    <name type="scientific">Lentibacillus salinarum</name>
    <dbReference type="NCBI Taxonomy" id="446820"/>
    <lineage>
        <taxon>Bacteria</taxon>
        <taxon>Bacillati</taxon>
        <taxon>Bacillota</taxon>
        <taxon>Bacilli</taxon>
        <taxon>Bacillales</taxon>
        <taxon>Bacillaceae</taxon>
        <taxon>Lentibacillus</taxon>
    </lineage>
</organism>
<evidence type="ECO:0000259" key="2">
    <source>
        <dbReference type="Pfam" id="PF02120"/>
    </source>
</evidence>
<dbReference type="EMBL" id="JBHTNH010000002">
    <property type="protein sequence ID" value="MFD1360341.1"/>
    <property type="molecule type" value="Genomic_DNA"/>
</dbReference>
<dbReference type="Proteomes" id="UP001597178">
    <property type="component" value="Unassembled WGS sequence"/>
</dbReference>
<feature type="region of interest" description="Disordered" evidence="1">
    <location>
        <begin position="406"/>
        <end position="463"/>
    </location>
</feature>
<keyword evidence="4" id="KW-1185">Reference proteome</keyword>
<dbReference type="RefSeq" id="WP_382397054.1">
    <property type="nucleotide sequence ID" value="NZ_JBHTNH010000002.1"/>
</dbReference>
<sequence length="463" mass="52404">MNAAGMLFNQFIQSKDGVLQTLNKDAASDQQNVFRRLLSGSRNETGNKAGAQHITKKINNTSELIEMLSGSEDNNDLIEMLLDSDDVNKQMDQAALQAVSKEEVIQMLKELMQNLSGRNGTLTDHNMQIPESVIDKLITKRGDSAEEVNMIKNKDVPLLMHLQTAPQTVSDEKTIQHQFAALFEQVQNLLAQITNQKNISQVAPELLKLLEQWSVLAKKTNQQSGVLSELASTNNEKEQAIWRHLVQSFQKRNQLVMKQQYNTNAKVTSSDVAKWLHHAIQNQAQLDKTTTQQTLTMTSSMPMSKVEQYVIHLNQTNTQPADHQLIEQFQKVMKSSKFMTMQNGTSQLNISLRPENLGDMMIKLTQMNGEMTVKIVVTSAAAKDMLETNMHQLKNMFSPQQVVVEKQEVNSQQTQTNQHEEDGQPMDDHNEQSQSDDSEADDNHSTEEDFELQLQEVLMNEKV</sequence>
<dbReference type="InterPro" id="IPR038610">
    <property type="entry name" value="FliK-like_C_sf"/>
</dbReference>
<keyword evidence="3" id="KW-0282">Flagellum</keyword>
<evidence type="ECO:0000313" key="4">
    <source>
        <dbReference type="Proteomes" id="UP001597178"/>
    </source>
</evidence>
<reference evidence="4" key="1">
    <citation type="journal article" date="2019" name="Int. J. Syst. Evol. Microbiol.">
        <title>The Global Catalogue of Microorganisms (GCM) 10K type strain sequencing project: providing services to taxonomists for standard genome sequencing and annotation.</title>
        <authorList>
            <consortium name="The Broad Institute Genomics Platform"/>
            <consortium name="The Broad Institute Genome Sequencing Center for Infectious Disease"/>
            <person name="Wu L."/>
            <person name="Ma J."/>
        </authorList>
    </citation>
    <scope>NUCLEOTIDE SEQUENCE [LARGE SCALE GENOMIC DNA]</scope>
    <source>
        <strain evidence="4">CCUG 54822</strain>
    </source>
</reference>
<evidence type="ECO:0000313" key="3">
    <source>
        <dbReference type="EMBL" id="MFD1360341.1"/>
    </source>
</evidence>
<keyword evidence="3" id="KW-0969">Cilium</keyword>
<dbReference type="InterPro" id="IPR021136">
    <property type="entry name" value="Flagellar_hook_control-like_C"/>
</dbReference>